<dbReference type="InterPro" id="IPR011990">
    <property type="entry name" value="TPR-like_helical_dom_sf"/>
</dbReference>
<gene>
    <name evidence="2" type="primary">g2267</name>
    <name evidence="2" type="ORF">VP750_LOCUS1941</name>
</gene>
<feature type="region of interest" description="Disordered" evidence="1">
    <location>
        <begin position="443"/>
        <end position="484"/>
    </location>
</feature>
<evidence type="ECO:0000313" key="2">
    <source>
        <dbReference type="EMBL" id="CAL5220282.1"/>
    </source>
</evidence>
<sequence length="804" mass="89264">MPKTAVPLQKCCADVHSTPTEALPWLEAIRQHTSDLLKLVEDDEVSTDERSAIIARLAVYDKALDLAKQADLPHEQRFQMCRQIILTFHEKARNCLESRPKDALSLLHCAYQLTTEHLLQKLELDEKDPGFETFQRVLRLRSQAHLLNDQAADAHTDLQRARLLQAPDADSPSLCLTAMAALLQLKKPEQADAELLALVLHKDASAALCLEALSAALKAPCCSALKPSAGIVLERFADDATVPLRLVQALLSASKEDTCEDSKALALEISRSKKRLELFRKVDDSTKDQRKSMHELLWNHATQHITTKDYRTCIECYTAALAYAEADAKPATAHQLARAHLAVQRLDRSLESPNIAAEQEPSSQQSSSTERQVLLMQGEARKELNRLRPLMNCKKTSSEHLKALLQEVYSGNTPPRMATAKAALTMLWEDTIAVQIPKMEEGYGPQQTDREASSAAEDGSNSNAKEEEDAEDHSSLDDDDSDDVISQGSIHHRLAALFDQARERLALVGKDSFFGALPPEYFVASASPAAVAAYEASIPLAAAVIFRASGSFWDAMPTRTPQEELKRLNAYVLGARTALEEWIEHPKCVSTLSLPRILHEKASAAMEAATQLPLDPEALEQHKTFLCTIGKHMALRLREYGHLMLPFIEQSKAEGRFKAEEWVSFGYACLAVPPTPLMPAAKAAWRAGMQLMRSSGEPPDVDTYAQAVRCLYEVSSEEEALTLLAETSDFVRSMETPSYPSRHLKDLIRTAWERGCKQAEAQRHSKARAFMAAALNLMDFCDGYKNSKEVYSRVFANMLQEAMP</sequence>
<dbReference type="EMBL" id="CAXHTA020000003">
    <property type="protein sequence ID" value="CAL5220282.1"/>
    <property type="molecule type" value="Genomic_DNA"/>
</dbReference>
<organism evidence="2 3">
    <name type="scientific">Coccomyxa viridis</name>
    <dbReference type="NCBI Taxonomy" id="1274662"/>
    <lineage>
        <taxon>Eukaryota</taxon>
        <taxon>Viridiplantae</taxon>
        <taxon>Chlorophyta</taxon>
        <taxon>core chlorophytes</taxon>
        <taxon>Trebouxiophyceae</taxon>
        <taxon>Trebouxiophyceae incertae sedis</taxon>
        <taxon>Coccomyxaceae</taxon>
        <taxon>Coccomyxa</taxon>
    </lineage>
</organism>
<dbReference type="Proteomes" id="UP001497392">
    <property type="component" value="Unassembled WGS sequence"/>
</dbReference>
<proteinExistence type="predicted"/>
<feature type="compositionally biased region" description="Acidic residues" evidence="1">
    <location>
        <begin position="466"/>
        <end position="483"/>
    </location>
</feature>
<dbReference type="InterPro" id="IPR039057">
    <property type="entry name" value="Spo22/ZIP4"/>
</dbReference>
<comment type="caution">
    <text evidence="2">The sequence shown here is derived from an EMBL/GenBank/DDBJ whole genome shotgun (WGS) entry which is preliminary data.</text>
</comment>
<name>A0ABP1FQE4_9CHLO</name>
<dbReference type="SUPFAM" id="SSF48452">
    <property type="entry name" value="TPR-like"/>
    <property type="match status" value="1"/>
</dbReference>
<dbReference type="PANTHER" id="PTHR40375">
    <property type="entry name" value="SPORULATION-SPECIFIC PROTEIN 22"/>
    <property type="match status" value="1"/>
</dbReference>
<protein>
    <submittedName>
        <fullName evidence="2">G2267 protein</fullName>
    </submittedName>
</protein>
<evidence type="ECO:0000256" key="1">
    <source>
        <dbReference type="SAM" id="MobiDB-lite"/>
    </source>
</evidence>
<keyword evidence="3" id="KW-1185">Reference proteome</keyword>
<evidence type="ECO:0000313" key="3">
    <source>
        <dbReference type="Proteomes" id="UP001497392"/>
    </source>
</evidence>
<reference evidence="2 3" key="1">
    <citation type="submission" date="2024-06" db="EMBL/GenBank/DDBJ databases">
        <authorList>
            <person name="Kraege A."/>
            <person name="Thomma B."/>
        </authorList>
    </citation>
    <scope>NUCLEOTIDE SEQUENCE [LARGE SCALE GENOMIC DNA]</scope>
</reference>
<dbReference type="PANTHER" id="PTHR40375:SF2">
    <property type="entry name" value="SPORULATION-SPECIFIC PROTEIN 22"/>
    <property type="match status" value="1"/>
</dbReference>
<accession>A0ABP1FQE4</accession>